<protein>
    <submittedName>
        <fullName evidence="10">DNA-binding response regulator</fullName>
    </submittedName>
</protein>
<keyword evidence="2" id="KW-0902">Two-component regulatory system</keyword>
<dbReference type="AlphaFoldDB" id="A0A511N7S4"/>
<dbReference type="Proteomes" id="UP000321306">
    <property type="component" value="Unassembled WGS sequence"/>
</dbReference>
<dbReference type="PANTHER" id="PTHR48111">
    <property type="entry name" value="REGULATOR OF RPOS"/>
    <property type="match status" value="1"/>
</dbReference>
<feature type="domain" description="OmpR/PhoB-type" evidence="9">
    <location>
        <begin position="121"/>
        <end position="216"/>
    </location>
</feature>
<dbReference type="SMART" id="SM00448">
    <property type="entry name" value="REC"/>
    <property type="match status" value="1"/>
</dbReference>
<dbReference type="GO" id="GO:0000976">
    <property type="term" value="F:transcription cis-regulatory region binding"/>
    <property type="evidence" value="ECO:0007669"/>
    <property type="project" value="TreeGrafter"/>
</dbReference>
<dbReference type="PANTHER" id="PTHR48111:SF1">
    <property type="entry name" value="TWO-COMPONENT RESPONSE REGULATOR ORR33"/>
    <property type="match status" value="1"/>
</dbReference>
<keyword evidence="5" id="KW-0804">Transcription</keyword>
<dbReference type="Gene3D" id="1.10.10.10">
    <property type="entry name" value="Winged helix-like DNA-binding domain superfamily/Winged helix DNA-binding domain"/>
    <property type="match status" value="1"/>
</dbReference>
<proteinExistence type="predicted"/>
<dbReference type="Gene3D" id="6.10.250.690">
    <property type="match status" value="1"/>
</dbReference>
<evidence type="ECO:0000313" key="11">
    <source>
        <dbReference type="Proteomes" id="UP000321306"/>
    </source>
</evidence>
<comment type="caution">
    <text evidence="10">The sequence shown here is derived from an EMBL/GenBank/DDBJ whole genome shotgun (WGS) entry which is preliminary data.</text>
</comment>
<keyword evidence="1 6" id="KW-0597">Phosphoprotein</keyword>
<evidence type="ECO:0000256" key="2">
    <source>
        <dbReference type="ARBA" id="ARBA00023012"/>
    </source>
</evidence>
<dbReference type="GO" id="GO:0005829">
    <property type="term" value="C:cytosol"/>
    <property type="evidence" value="ECO:0007669"/>
    <property type="project" value="TreeGrafter"/>
</dbReference>
<keyword evidence="4 7" id="KW-0238">DNA-binding</keyword>
<evidence type="ECO:0000259" key="9">
    <source>
        <dbReference type="PROSITE" id="PS51755"/>
    </source>
</evidence>
<dbReference type="CDD" id="cd00383">
    <property type="entry name" value="trans_reg_C"/>
    <property type="match status" value="1"/>
</dbReference>
<dbReference type="FunFam" id="3.40.50.2300:FF:000001">
    <property type="entry name" value="DNA-binding response regulator PhoB"/>
    <property type="match status" value="1"/>
</dbReference>
<feature type="modified residue" description="4-aspartylphosphate" evidence="6">
    <location>
        <position position="50"/>
    </location>
</feature>
<dbReference type="SMART" id="SM00862">
    <property type="entry name" value="Trans_reg_C"/>
    <property type="match status" value="1"/>
</dbReference>
<evidence type="ECO:0000256" key="1">
    <source>
        <dbReference type="ARBA" id="ARBA00022553"/>
    </source>
</evidence>
<dbReference type="Pfam" id="PF00486">
    <property type="entry name" value="Trans_reg_C"/>
    <property type="match status" value="1"/>
</dbReference>
<sequence length="219" mass="25135">MIKILIVEDEASLRQTLKTYLERQGYQIITASRGDEALEKYAKSDLVILDLMLPDMEGYQVVEAVRRTHPNHPILMCSARTNLDARLEGFEVGADDFLTKPFELKELLARVKSLLRRAGKSEILQHGKLSINLVTREVLLEEKPLKLTKTEFDLLVTLAREPGKVFTRESLMHLVWEKNLEPSSRSVDVRIADLRKKLRSYPVIDTVWGSGYRMKKTLS</sequence>
<dbReference type="PROSITE" id="PS50110">
    <property type="entry name" value="RESPONSE_REGULATORY"/>
    <property type="match status" value="1"/>
</dbReference>
<dbReference type="EMBL" id="BJXB01000025">
    <property type="protein sequence ID" value="GEM48895.1"/>
    <property type="molecule type" value="Genomic_DNA"/>
</dbReference>
<dbReference type="InterPro" id="IPR036388">
    <property type="entry name" value="WH-like_DNA-bd_sf"/>
</dbReference>
<dbReference type="RefSeq" id="WP_186816191.1">
    <property type="nucleotide sequence ID" value="NZ_BJXB01000025.1"/>
</dbReference>
<evidence type="ECO:0000256" key="5">
    <source>
        <dbReference type="ARBA" id="ARBA00023163"/>
    </source>
</evidence>
<feature type="DNA-binding region" description="OmpR/PhoB-type" evidence="7">
    <location>
        <begin position="121"/>
        <end position="216"/>
    </location>
</feature>
<reference evidence="10 11" key="1">
    <citation type="submission" date="2019-07" db="EMBL/GenBank/DDBJ databases">
        <title>Whole genome shotgun sequence of Deinococcus cellulosilyticus NBRC 106333.</title>
        <authorList>
            <person name="Hosoyama A."/>
            <person name="Uohara A."/>
            <person name="Ohji S."/>
            <person name="Ichikawa N."/>
        </authorList>
    </citation>
    <scope>NUCLEOTIDE SEQUENCE [LARGE SCALE GENOMIC DNA]</scope>
    <source>
        <strain evidence="10 11">NBRC 106333</strain>
    </source>
</reference>
<accession>A0A511N7S4</accession>
<gene>
    <name evidence="10" type="ORF">DC3_45300</name>
</gene>
<dbReference type="InterPro" id="IPR001867">
    <property type="entry name" value="OmpR/PhoB-type_DNA-bd"/>
</dbReference>
<keyword evidence="3" id="KW-0805">Transcription regulation</keyword>
<evidence type="ECO:0000256" key="6">
    <source>
        <dbReference type="PROSITE-ProRule" id="PRU00169"/>
    </source>
</evidence>
<dbReference type="GO" id="GO:0006355">
    <property type="term" value="P:regulation of DNA-templated transcription"/>
    <property type="evidence" value="ECO:0007669"/>
    <property type="project" value="InterPro"/>
</dbReference>
<name>A0A511N7S4_DEIC1</name>
<dbReference type="InterPro" id="IPR001789">
    <property type="entry name" value="Sig_transdc_resp-reg_receiver"/>
</dbReference>
<dbReference type="Gene3D" id="3.40.50.2300">
    <property type="match status" value="1"/>
</dbReference>
<evidence type="ECO:0000256" key="7">
    <source>
        <dbReference type="PROSITE-ProRule" id="PRU01091"/>
    </source>
</evidence>
<dbReference type="InterPro" id="IPR011006">
    <property type="entry name" value="CheY-like_superfamily"/>
</dbReference>
<keyword evidence="11" id="KW-1185">Reference proteome</keyword>
<evidence type="ECO:0000313" key="10">
    <source>
        <dbReference type="EMBL" id="GEM48895.1"/>
    </source>
</evidence>
<evidence type="ECO:0000259" key="8">
    <source>
        <dbReference type="PROSITE" id="PS50110"/>
    </source>
</evidence>
<evidence type="ECO:0000256" key="3">
    <source>
        <dbReference type="ARBA" id="ARBA00023015"/>
    </source>
</evidence>
<dbReference type="GO" id="GO:0032993">
    <property type="term" value="C:protein-DNA complex"/>
    <property type="evidence" value="ECO:0007669"/>
    <property type="project" value="TreeGrafter"/>
</dbReference>
<feature type="domain" description="Response regulatory" evidence="8">
    <location>
        <begin position="3"/>
        <end position="115"/>
    </location>
</feature>
<dbReference type="GO" id="GO:0000156">
    <property type="term" value="F:phosphorelay response regulator activity"/>
    <property type="evidence" value="ECO:0007669"/>
    <property type="project" value="TreeGrafter"/>
</dbReference>
<evidence type="ECO:0000256" key="4">
    <source>
        <dbReference type="ARBA" id="ARBA00023125"/>
    </source>
</evidence>
<dbReference type="SUPFAM" id="SSF52172">
    <property type="entry name" value="CheY-like"/>
    <property type="match status" value="1"/>
</dbReference>
<dbReference type="InterPro" id="IPR039420">
    <property type="entry name" value="WalR-like"/>
</dbReference>
<dbReference type="Pfam" id="PF00072">
    <property type="entry name" value="Response_reg"/>
    <property type="match status" value="1"/>
</dbReference>
<dbReference type="CDD" id="cd17574">
    <property type="entry name" value="REC_OmpR"/>
    <property type="match status" value="1"/>
</dbReference>
<dbReference type="PROSITE" id="PS51755">
    <property type="entry name" value="OMPR_PHOB"/>
    <property type="match status" value="1"/>
</dbReference>
<organism evidence="10 11">
    <name type="scientific">Deinococcus cellulosilyticus (strain DSM 18568 / NBRC 106333 / KACC 11606 / 5516J-15)</name>
    <dbReference type="NCBI Taxonomy" id="1223518"/>
    <lineage>
        <taxon>Bacteria</taxon>
        <taxon>Thermotogati</taxon>
        <taxon>Deinococcota</taxon>
        <taxon>Deinococci</taxon>
        <taxon>Deinococcales</taxon>
        <taxon>Deinococcaceae</taxon>
        <taxon>Deinococcus</taxon>
    </lineage>
</organism>